<protein>
    <submittedName>
        <fullName evidence="3">S9 family peptidase</fullName>
    </submittedName>
</protein>
<dbReference type="InterPro" id="IPR029058">
    <property type="entry name" value="AB_hydrolase_fold"/>
</dbReference>
<name>A0A9E5JP47_9GAMM</name>
<dbReference type="Proteomes" id="UP000787472">
    <property type="component" value="Unassembled WGS sequence"/>
</dbReference>
<dbReference type="InterPro" id="IPR050585">
    <property type="entry name" value="Xaa-Pro_dipeptidyl-ppase/CocE"/>
</dbReference>
<dbReference type="SUPFAM" id="SSF82171">
    <property type="entry name" value="DPP6 N-terminal domain-like"/>
    <property type="match status" value="1"/>
</dbReference>
<dbReference type="Gene3D" id="2.120.10.30">
    <property type="entry name" value="TolB, C-terminal domain"/>
    <property type="match status" value="1"/>
</dbReference>
<dbReference type="PANTHER" id="PTHR43056:SF5">
    <property type="entry name" value="PEPTIDASE S9 PROLYL OLIGOPEPTIDASE CATALYTIC DOMAIN-CONTAINING PROTEIN"/>
    <property type="match status" value="1"/>
</dbReference>
<dbReference type="GO" id="GO:0008236">
    <property type="term" value="F:serine-type peptidase activity"/>
    <property type="evidence" value="ECO:0007669"/>
    <property type="project" value="InterPro"/>
</dbReference>
<comment type="caution">
    <text evidence="3">The sequence shown here is derived from an EMBL/GenBank/DDBJ whole genome shotgun (WGS) entry which is preliminary data.</text>
</comment>
<feature type="region of interest" description="Disordered" evidence="1">
    <location>
        <begin position="397"/>
        <end position="419"/>
    </location>
</feature>
<dbReference type="RefSeq" id="WP_167180578.1">
    <property type="nucleotide sequence ID" value="NZ_JAAONZ010000001.1"/>
</dbReference>
<reference evidence="3" key="1">
    <citation type="submission" date="2020-03" db="EMBL/GenBank/DDBJ databases">
        <authorList>
            <person name="Guo F."/>
        </authorList>
    </citation>
    <scope>NUCLEOTIDE SEQUENCE</scope>
    <source>
        <strain evidence="3">JCM 30134</strain>
    </source>
</reference>
<dbReference type="GO" id="GO:0006508">
    <property type="term" value="P:proteolysis"/>
    <property type="evidence" value="ECO:0007669"/>
    <property type="project" value="InterPro"/>
</dbReference>
<dbReference type="PANTHER" id="PTHR43056">
    <property type="entry name" value="PEPTIDASE S9 PROLYL OLIGOPEPTIDASE"/>
    <property type="match status" value="1"/>
</dbReference>
<keyword evidence="4" id="KW-1185">Reference proteome</keyword>
<evidence type="ECO:0000313" key="4">
    <source>
        <dbReference type="Proteomes" id="UP000787472"/>
    </source>
</evidence>
<feature type="domain" description="Peptidase S9 prolyl oligopeptidase catalytic" evidence="2">
    <location>
        <begin position="463"/>
        <end position="668"/>
    </location>
</feature>
<dbReference type="SUPFAM" id="SSF53474">
    <property type="entry name" value="alpha/beta-Hydrolases"/>
    <property type="match status" value="1"/>
</dbReference>
<evidence type="ECO:0000259" key="2">
    <source>
        <dbReference type="Pfam" id="PF00326"/>
    </source>
</evidence>
<dbReference type="Gene3D" id="3.40.50.1820">
    <property type="entry name" value="alpha/beta hydrolase"/>
    <property type="match status" value="1"/>
</dbReference>
<dbReference type="InterPro" id="IPR001375">
    <property type="entry name" value="Peptidase_S9_cat"/>
</dbReference>
<evidence type="ECO:0000256" key="1">
    <source>
        <dbReference type="SAM" id="MobiDB-lite"/>
    </source>
</evidence>
<accession>A0A9E5JP47</accession>
<dbReference type="InterPro" id="IPR011042">
    <property type="entry name" value="6-blade_b-propeller_TolB-like"/>
</dbReference>
<dbReference type="Pfam" id="PF00326">
    <property type="entry name" value="Peptidase_S9"/>
    <property type="match status" value="1"/>
</dbReference>
<gene>
    <name evidence="3" type="ORF">G8770_00345</name>
</gene>
<dbReference type="AlphaFoldDB" id="A0A9E5JP47"/>
<proteinExistence type="predicted"/>
<organism evidence="3 4">
    <name type="scientific">Pseudomaricurvus hydrocarbonicus</name>
    <dbReference type="NCBI Taxonomy" id="1470433"/>
    <lineage>
        <taxon>Bacteria</taxon>
        <taxon>Pseudomonadati</taxon>
        <taxon>Pseudomonadota</taxon>
        <taxon>Gammaproteobacteria</taxon>
        <taxon>Cellvibrionales</taxon>
        <taxon>Cellvibrionaceae</taxon>
        <taxon>Pseudomaricurvus</taxon>
    </lineage>
</organism>
<dbReference type="EMBL" id="JAAONZ010000001">
    <property type="protein sequence ID" value="NHO63993.1"/>
    <property type="molecule type" value="Genomic_DNA"/>
</dbReference>
<sequence>MSNRSSDTQTLPYGSWPSPITSDLLTRQNVRLSEPQISDSGSFWLESRPQEQGRNVLMFQAYEVSGNKTEAEEVLPQEVSVRSQAHEYGGASYLATGQGVFYVNAADQRVYHWSETESTPLTPEGPFRYADFCLDPHRKRLICVREDHRQAGQEEVNELVAIALSDTPAATNDQVTVLVSGHDFFSNPRLSPDGAHLSWLCWDHPCMPWDSSECWLSPLDSDGLPDNPMLIAGGNGESVFQPQWSPAGQLFLVSDRSNWWNLYRLDEEGLTAITQLEAEFATPQWVFGMSTYSFLSGHEILACFTHSGQWQLAYIDTYQYTCQPLATDFTDLSQIQSLNQRSVFLAANPNQASQLVHLSGTLVDSIQRLAQSSTTNLDKALISQPQAITFVTGHEANQDNQDNQDNRDNTHQNNAGGDSGSTVAHAFYYPPCNPAAIAPENTAPPLIVLCHGGPTGATETGLNLKIQYWTSRGFAVIDVNYRGSTGYGREYREQLNGAWGVHDVEDVCAAAHYLVSQGLANPEQIAIKGSSAGGYTVLAALTFSDTFNAGASLYGIGDLETLATDTHKFESRYLDTLVGAYPQQQALYRQRSPIHHAQQLNCPVIFFQGLDDKVVPPNQAEAMVRALDEKQVPVAYVPFSGEGHGFRRASSIERCLEAEWSFYGQVFGFQVPDSIQPVEVKNLPSDTTAGEQ</sequence>
<evidence type="ECO:0000313" key="3">
    <source>
        <dbReference type="EMBL" id="NHO63993.1"/>
    </source>
</evidence>